<feature type="transmembrane region" description="Helical" evidence="1">
    <location>
        <begin position="107"/>
        <end position="125"/>
    </location>
</feature>
<dbReference type="RefSeq" id="WP_203890742.1">
    <property type="nucleotide sequence ID" value="NZ_BOOH01000019.1"/>
</dbReference>
<keyword evidence="1" id="KW-0472">Membrane</keyword>
<proteinExistence type="predicted"/>
<reference evidence="2 3" key="1">
    <citation type="submission" date="2021-01" db="EMBL/GenBank/DDBJ databases">
        <title>Whole genome shotgun sequence of Planobispora longispora NBRC 13918.</title>
        <authorList>
            <person name="Komaki H."/>
            <person name="Tamura T."/>
        </authorList>
    </citation>
    <scope>NUCLEOTIDE SEQUENCE [LARGE SCALE GENOMIC DNA]</scope>
    <source>
        <strain evidence="2 3">NBRC 13918</strain>
    </source>
</reference>
<dbReference type="AlphaFoldDB" id="A0A8J3W527"/>
<evidence type="ECO:0000313" key="3">
    <source>
        <dbReference type="Proteomes" id="UP000616724"/>
    </source>
</evidence>
<feature type="transmembrane region" description="Helical" evidence="1">
    <location>
        <begin position="81"/>
        <end position="101"/>
    </location>
</feature>
<sequence length="141" mass="14523">MRGTRENLRHNPFGTVAAAAGVILGGLGLAIGADVSQGMTNSLRDSADIVAHLWGATLATGGALKLYGLYAHRSTAEIPGLWMLAGGYAAYSITVVTGLALHGMAAGIISAALAIGCTLKARGIMRTARMAARLRDHRDHS</sequence>
<gene>
    <name evidence="2" type="ORF">Plo01_25590</name>
</gene>
<keyword evidence="1" id="KW-0812">Transmembrane</keyword>
<keyword evidence="3" id="KW-1185">Reference proteome</keyword>
<name>A0A8J3W527_9ACTN</name>
<evidence type="ECO:0000313" key="2">
    <source>
        <dbReference type="EMBL" id="GIH76130.1"/>
    </source>
</evidence>
<dbReference type="Proteomes" id="UP000616724">
    <property type="component" value="Unassembled WGS sequence"/>
</dbReference>
<accession>A0A8J3W527</accession>
<organism evidence="2 3">
    <name type="scientific">Planobispora longispora</name>
    <dbReference type="NCBI Taxonomy" id="28887"/>
    <lineage>
        <taxon>Bacteria</taxon>
        <taxon>Bacillati</taxon>
        <taxon>Actinomycetota</taxon>
        <taxon>Actinomycetes</taxon>
        <taxon>Streptosporangiales</taxon>
        <taxon>Streptosporangiaceae</taxon>
        <taxon>Planobispora</taxon>
    </lineage>
</organism>
<dbReference type="EMBL" id="BOOH01000019">
    <property type="protein sequence ID" value="GIH76130.1"/>
    <property type="molecule type" value="Genomic_DNA"/>
</dbReference>
<protein>
    <submittedName>
        <fullName evidence="2">Uncharacterized protein</fullName>
    </submittedName>
</protein>
<evidence type="ECO:0000256" key="1">
    <source>
        <dbReference type="SAM" id="Phobius"/>
    </source>
</evidence>
<feature type="transmembrane region" description="Helical" evidence="1">
    <location>
        <begin position="12"/>
        <end position="31"/>
    </location>
</feature>
<keyword evidence="1" id="KW-1133">Transmembrane helix</keyword>
<feature type="transmembrane region" description="Helical" evidence="1">
    <location>
        <begin position="51"/>
        <end position="69"/>
    </location>
</feature>
<comment type="caution">
    <text evidence="2">The sequence shown here is derived from an EMBL/GenBank/DDBJ whole genome shotgun (WGS) entry which is preliminary data.</text>
</comment>